<keyword evidence="4" id="KW-0436">Ligase</keyword>
<protein>
    <submittedName>
        <fullName evidence="4">Coenzyme gamma-F420-2:alpha-L-glutamate ligase</fullName>
    </submittedName>
</protein>
<keyword evidence="2" id="KW-0732">Signal</keyword>
<dbReference type="EMBL" id="JAOPGA020000952">
    <property type="protein sequence ID" value="KAL0483391.1"/>
    <property type="molecule type" value="Genomic_DNA"/>
</dbReference>
<dbReference type="Pfam" id="PF02655">
    <property type="entry name" value="ATP-grasp_3"/>
    <property type="match status" value="1"/>
</dbReference>
<feature type="chain" id="PRO_5043531351" evidence="2">
    <location>
        <begin position="22"/>
        <end position="460"/>
    </location>
</feature>
<dbReference type="Proteomes" id="UP001431209">
    <property type="component" value="Unassembled WGS sequence"/>
</dbReference>
<evidence type="ECO:0000256" key="2">
    <source>
        <dbReference type="SAM" id="SignalP"/>
    </source>
</evidence>
<dbReference type="GO" id="GO:0046872">
    <property type="term" value="F:metal ion binding"/>
    <property type="evidence" value="ECO:0007669"/>
    <property type="project" value="InterPro"/>
</dbReference>
<dbReference type="SUPFAM" id="SSF56059">
    <property type="entry name" value="Glutathione synthetase ATP-binding domain-like"/>
    <property type="match status" value="1"/>
</dbReference>
<dbReference type="GO" id="GO:0016874">
    <property type="term" value="F:ligase activity"/>
    <property type="evidence" value="ECO:0007669"/>
    <property type="project" value="UniProtKB-KW"/>
</dbReference>
<sequence>MLSLFLLTIARFLTQYQDCYNKNIKIINGKKRRVLVTGARSPFTLGLIRYLHKSGHEVHVAETSFVRPLYISLVSTAVHKHHLIEPLPNQEPLLFCKRIAQICKKESIDLLIPTCEESFWVSRGKDTINQESPNTIVFVDDVDKLRLLHSKWEFNQLLAKAGFSTCKTERFETTQCLIDYIEELLSNHEASPADLKLSVVFKPSFSRFGTQTIVRPTVRELTQFKRTLKAEQKYTNKTRRSHQTEWVAQEFIEGDLICTYSVVKDGVVLAHAAYRGGDYTNSGHQHGGSIAFKKIKSTVATLVEEWVRTFVHLHSSTGQISFDLILSGDGHLYAIECNPRGTSGIHLFEHCQVEYTNTFFKINVDPASQPVKPKETDGDGQITLAMLVWATFLPHSIRSWKRLILWSQDVWRSRDVIFEWWDPLPLFVQVYLAIEPFYKSYKYGIAYADTFTYDIEWHGE</sequence>
<accession>A0AAW2Z2R5</accession>
<dbReference type="GO" id="GO:0005524">
    <property type="term" value="F:ATP binding"/>
    <property type="evidence" value="ECO:0007669"/>
    <property type="project" value="UniProtKB-UniRule"/>
</dbReference>
<organism evidence="4 5">
    <name type="scientific">Acrasis kona</name>
    <dbReference type="NCBI Taxonomy" id="1008807"/>
    <lineage>
        <taxon>Eukaryota</taxon>
        <taxon>Discoba</taxon>
        <taxon>Heterolobosea</taxon>
        <taxon>Tetramitia</taxon>
        <taxon>Eutetramitia</taxon>
        <taxon>Acrasidae</taxon>
        <taxon>Acrasis</taxon>
    </lineage>
</organism>
<feature type="domain" description="ATP-grasp" evidence="3">
    <location>
        <begin position="155"/>
        <end position="364"/>
    </location>
</feature>
<dbReference type="Gene3D" id="3.40.50.20">
    <property type="match status" value="1"/>
</dbReference>
<name>A0AAW2Z2R5_9EUKA</name>
<comment type="caution">
    <text evidence="4">The sequence shown here is derived from an EMBL/GenBank/DDBJ whole genome shotgun (WGS) entry which is preliminary data.</text>
</comment>
<dbReference type="AlphaFoldDB" id="A0AAW2Z2R5"/>
<dbReference type="PROSITE" id="PS50975">
    <property type="entry name" value="ATP_GRASP"/>
    <property type="match status" value="1"/>
</dbReference>
<keyword evidence="5" id="KW-1185">Reference proteome</keyword>
<evidence type="ECO:0000259" key="3">
    <source>
        <dbReference type="PROSITE" id="PS50975"/>
    </source>
</evidence>
<evidence type="ECO:0000256" key="1">
    <source>
        <dbReference type="PROSITE-ProRule" id="PRU00409"/>
    </source>
</evidence>
<feature type="signal peptide" evidence="2">
    <location>
        <begin position="1"/>
        <end position="21"/>
    </location>
</feature>
<dbReference type="Gene3D" id="3.30.470.20">
    <property type="entry name" value="ATP-grasp fold, B domain"/>
    <property type="match status" value="1"/>
</dbReference>
<evidence type="ECO:0000313" key="5">
    <source>
        <dbReference type="Proteomes" id="UP001431209"/>
    </source>
</evidence>
<proteinExistence type="predicted"/>
<evidence type="ECO:0000313" key="4">
    <source>
        <dbReference type="EMBL" id="KAL0483391.1"/>
    </source>
</evidence>
<dbReference type="InterPro" id="IPR003806">
    <property type="entry name" value="ATP-grasp_PylC-type"/>
</dbReference>
<keyword evidence="1" id="KW-0067">ATP-binding</keyword>
<dbReference type="InterPro" id="IPR011761">
    <property type="entry name" value="ATP-grasp"/>
</dbReference>
<keyword evidence="1" id="KW-0547">Nucleotide-binding</keyword>
<reference evidence="4 5" key="1">
    <citation type="submission" date="2024-03" db="EMBL/GenBank/DDBJ databases">
        <title>The Acrasis kona genome and developmental transcriptomes reveal deep origins of eukaryotic multicellular pathways.</title>
        <authorList>
            <person name="Sheikh S."/>
            <person name="Fu C.-J."/>
            <person name="Brown M.W."/>
            <person name="Baldauf S.L."/>
        </authorList>
    </citation>
    <scope>NUCLEOTIDE SEQUENCE [LARGE SCALE GENOMIC DNA]</scope>
    <source>
        <strain evidence="4 5">ATCC MYA-3509</strain>
    </source>
</reference>
<gene>
    <name evidence="4" type="ORF">AKO1_014588</name>
</gene>